<dbReference type="HAMAP" id="MF_00434">
    <property type="entry name" value="Pterin_4_alpha"/>
    <property type="match status" value="1"/>
</dbReference>
<dbReference type="GO" id="GO:0008124">
    <property type="term" value="F:4-alpha-hydroxytetrahydrobiopterin dehydratase activity"/>
    <property type="evidence" value="ECO:0007669"/>
    <property type="project" value="UniProtKB-UniRule"/>
</dbReference>
<dbReference type="SUPFAM" id="SSF55248">
    <property type="entry name" value="PCD-like"/>
    <property type="match status" value="1"/>
</dbReference>
<dbReference type="Pfam" id="PF01329">
    <property type="entry name" value="Pterin_4a"/>
    <property type="match status" value="1"/>
</dbReference>
<comment type="catalytic activity">
    <reaction evidence="1 4">
        <text>(4aS,6R)-4a-hydroxy-L-erythro-5,6,7,8-tetrahydrobiopterin = (6R)-L-erythro-6,7-dihydrobiopterin + H2O</text>
        <dbReference type="Rhea" id="RHEA:11920"/>
        <dbReference type="ChEBI" id="CHEBI:15377"/>
        <dbReference type="ChEBI" id="CHEBI:15642"/>
        <dbReference type="ChEBI" id="CHEBI:43120"/>
        <dbReference type="EC" id="4.2.1.96"/>
    </reaction>
</comment>
<dbReference type="PANTHER" id="PTHR12599">
    <property type="entry name" value="PTERIN-4-ALPHA-CARBINOLAMINE DEHYDRATASE"/>
    <property type="match status" value="1"/>
</dbReference>
<evidence type="ECO:0000256" key="3">
    <source>
        <dbReference type="ARBA" id="ARBA00023239"/>
    </source>
</evidence>
<dbReference type="Proteomes" id="UP000183400">
    <property type="component" value="Unassembled WGS sequence"/>
</dbReference>
<dbReference type="PANTHER" id="PTHR12599:SF0">
    <property type="entry name" value="PTERIN-4-ALPHA-CARBINOLAMINE DEHYDRATASE"/>
    <property type="match status" value="1"/>
</dbReference>
<dbReference type="GO" id="GO:0006729">
    <property type="term" value="P:tetrahydrobiopterin biosynthetic process"/>
    <property type="evidence" value="ECO:0007669"/>
    <property type="project" value="InterPro"/>
</dbReference>
<proteinExistence type="inferred from homology"/>
<organism evidence="5 6">
    <name type="scientific">Ruegeria halocynthiae</name>
    <dbReference type="NCBI Taxonomy" id="985054"/>
    <lineage>
        <taxon>Bacteria</taxon>
        <taxon>Pseudomonadati</taxon>
        <taxon>Pseudomonadota</taxon>
        <taxon>Alphaproteobacteria</taxon>
        <taxon>Rhodobacterales</taxon>
        <taxon>Roseobacteraceae</taxon>
        <taxon>Ruegeria</taxon>
    </lineage>
</organism>
<dbReference type="RefSeq" id="WP_074737313.1">
    <property type="nucleotide sequence ID" value="NZ_FNNP01000004.1"/>
</dbReference>
<dbReference type="OrthoDB" id="9794987at2"/>
<dbReference type="EC" id="4.2.1.96" evidence="4"/>
<dbReference type="InterPro" id="IPR001533">
    <property type="entry name" value="Pterin_deHydtase"/>
</dbReference>
<reference evidence="6" key="1">
    <citation type="submission" date="2016-10" db="EMBL/GenBank/DDBJ databases">
        <authorList>
            <person name="Varghese N."/>
            <person name="Submissions S."/>
        </authorList>
    </citation>
    <scope>NUCLEOTIDE SEQUENCE [LARGE SCALE GENOMIC DNA]</scope>
    <source>
        <strain evidence="6">DSM 27839</strain>
    </source>
</reference>
<dbReference type="STRING" id="985054.SAMN05444358_104198"/>
<dbReference type="NCBIfam" id="NF002018">
    <property type="entry name" value="PRK00823.1-3"/>
    <property type="match status" value="1"/>
</dbReference>
<evidence type="ECO:0000313" key="5">
    <source>
        <dbReference type="EMBL" id="SDX29811.1"/>
    </source>
</evidence>
<evidence type="ECO:0000256" key="2">
    <source>
        <dbReference type="ARBA" id="ARBA00006472"/>
    </source>
</evidence>
<gene>
    <name evidence="5" type="ORF">SAMN05444358_104198</name>
</gene>
<dbReference type="CDD" id="cd00914">
    <property type="entry name" value="PCD_DCoH_subfamily_b"/>
    <property type="match status" value="1"/>
</dbReference>
<dbReference type="eggNOG" id="COG2154">
    <property type="taxonomic scope" value="Bacteria"/>
</dbReference>
<accession>A0A1H3AK45</accession>
<dbReference type="Gene3D" id="3.30.1360.20">
    <property type="entry name" value="Transcriptional coactivator/pterin dehydratase"/>
    <property type="match status" value="1"/>
</dbReference>
<evidence type="ECO:0000313" key="6">
    <source>
        <dbReference type="Proteomes" id="UP000183400"/>
    </source>
</evidence>
<keyword evidence="6" id="KW-1185">Reference proteome</keyword>
<comment type="similarity">
    <text evidence="2 4">Belongs to the pterin-4-alpha-carbinolamine dehydratase family.</text>
</comment>
<protein>
    <recommendedName>
        <fullName evidence="4">Putative pterin-4-alpha-carbinolamine dehydratase</fullName>
        <shortName evidence="4">PHS</shortName>
        <ecNumber evidence="4">4.2.1.96</ecNumber>
    </recommendedName>
    <alternativeName>
        <fullName evidence="4">4-alpha-hydroxy-tetrahydropterin dehydratase</fullName>
    </alternativeName>
    <alternativeName>
        <fullName evidence="4">Pterin carbinolamine dehydratase</fullName>
        <shortName evidence="4">PCD</shortName>
    </alternativeName>
</protein>
<dbReference type="AlphaFoldDB" id="A0A1H3AK45"/>
<dbReference type="InterPro" id="IPR036428">
    <property type="entry name" value="PCD_sf"/>
</dbReference>
<dbReference type="EMBL" id="FNNP01000004">
    <property type="protein sequence ID" value="SDX29811.1"/>
    <property type="molecule type" value="Genomic_DNA"/>
</dbReference>
<evidence type="ECO:0000256" key="1">
    <source>
        <dbReference type="ARBA" id="ARBA00001554"/>
    </source>
</evidence>
<keyword evidence="3 4" id="KW-0456">Lyase</keyword>
<evidence type="ECO:0000256" key="4">
    <source>
        <dbReference type="HAMAP-Rule" id="MF_00434"/>
    </source>
</evidence>
<name>A0A1H3AK45_9RHOB</name>
<sequence length="101" mass="11468">MTELLSTETRGPLLDPLFRNGWTMVEDRDAITKTFIFDNFVAAFGWMTQVAIWAEKWNHHPEWSNVYRTVEVVLSTHDVGGLSAQDAKLARKMDSLLAISA</sequence>